<name>W9KL97_FUSOX</name>
<protein>
    <submittedName>
        <fullName evidence="2">Uncharacterized protein</fullName>
    </submittedName>
</protein>
<feature type="region of interest" description="Disordered" evidence="1">
    <location>
        <begin position="19"/>
        <end position="39"/>
    </location>
</feature>
<reference evidence="2" key="2">
    <citation type="submission" date="2012-06" db="EMBL/GenBank/DDBJ databases">
        <title>Annotation of the Genome Sequence of Fusarium oxysporum Fo47.</title>
        <authorList>
            <consortium name="The Broad Institute Genomics Platform"/>
            <person name="Ma L.-J."/>
            <person name="Corby-Kistler H."/>
            <person name="Broz K."/>
            <person name="Gale L.R."/>
            <person name="Jonkers W."/>
            <person name="O'Donnell K."/>
            <person name="Ploetz R."/>
            <person name="Steinberg C."/>
            <person name="Schwartz D.C."/>
            <person name="VanEtten H."/>
            <person name="Zhou S."/>
            <person name="Young S.K."/>
            <person name="Zeng Q."/>
            <person name="Gargeya S."/>
            <person name="Fitzgerald M."/>
            <person name="Abouelleil A."/>
            <person name="Alvarado L."/>
            <person name="Chapman S.B."/>
            <person name="Gainer-Dewar J."/>
            <person name="Goldberg J."/>
            <person name="Griggs A."/>
            <person name="Gujja S."/>
            <person name="Hansen M."/>
            <person name="Howarth C."/>
            <person name="Imamovic A."/>
            <person name="Ireland A."/>
            <person name="Larimer J."/>
            <person name="McCowan C."/>
            <person name="Murphy C."/>
            <person name="Pearson M."/>
            <person name="Poon T.W."/>
            <person name="Priest M."/>
            <person name="Roberts A."/>
            <person name="Saif S."/>
            <person name="Shea T."/>
            <person name="Sykes S."/>
            <person name="Wortman J."/>
            <person name="Nusbaum C."/>
            <person name="Birren B."/>
        </authorList>
    </citation>
    <scope>NUCLEOTIDE SEQUENCE</scope>
    <source>
        <strain evidence="2">Fo47</strain>
    </source>
</reference>
<dbReference type="VEuPathDB" id="FungiDB:FOZG_07095"/>
<dbReference type="EMBL" id="JH717899">
    <property type="protein sequence ID" value="EWZ42028.1"/>
    <property type="molecule type" value="Genomic_DNA"/>
</dbReference>
<organism evidence="2">
    <name type="scientific">Fusarium oxysporum Fo47</name>
    <dbReference type="NCBI Taxonomy" id="660027"/>
    <lineage>
        <taxon>Eukaryota</taxon>
        <taxon>Fungi</taxon>
        <taxon>Dikarya</taxon>
        <taxon>Ascomycota</taxon>
        <taxon>Pezizomycotina</taxon>
        <taxon>Sordariomycetes</taxon>
        <taxon>Hypocreomycetidae</taxon>
        <taxon>Hypocreales</taxon>
        <taxon>Nectriaceae</taxon>
        <taxon>Fusarium</taxon>
        <taxon>Fusarium oxysporum species complex</taxon>
    </lineage>
</organism>
<gene>
    <name evidence="2" type="ORF">FOZG_07095</name>
</gene>
<reference evidence="2" key="1">
    <citation type="submission" date="2011-06" db="EMBL/GenBank/DDBJ databases">
        <title>The Genome Sequence of Fusarium oxysporum Fo47.</title>
        <authorList>
            <consortium name="The Broad Institute Genome Sequencing Platform"/>
            <person name="Ma L.-J."/>
            <person name="Gale L.R."/>
            <person name="Schwartz D.C."/>
            <person name="Zhou S."/>
            <person name="Corby-Kistler H."/>
            <person name="Young S.K."/>
            <person name="Zeng Q."/>
            <person name="Gargeya S."/>
            <person name="Fitzgerald M."/>
            <person name="Haas B."/>
            <person name="Abouelleil A."/>
            <person name="Alvarado L."/>
            <person name="Arachchi H.M."/>
            <person name="Berlin A."/>
            <person name="Brown A."/>
            <person name="Chapman S.B."/>
            <person name="Chen Z."/>
            <person name="Dunbar C."/>
            <person name="Freedman E."/>
            <person name="Gearin G."/>
            <person name="Gellesch M."/>
            <person name="Goldberg J."/>
            <person name="Griggs A."/>
            <person name="Gujja S."/>
            <person name="Heiman D."/>
            <person name="Howarth C."/>
            <person name="Larson L."/>
            <person name="Lui A."/>
            <person name="MacDonald P.J.P."/>
            <person name="Mehta T."/>
            <person name="Montmayeur A."/>
            <person name="Murphy C."/>
            <person name="Neiman D."/>
            <person name="Pearson M."/>
            <person name="Priest M."/>
            <person name="Roberts A."/>
            <person name="Saif S."/>
            <person name="Shea T."/>
            <person name="Shenoy N."/>
            <person name="Sisk P."/>
            <person name="Stolte C."/>
            <person name="Sykes S."/>
            <person name="Wortman J."/>
            <person name="Nusbaum C."/>
            <person name="Birren B."/>
        </authorList>
    </citation>
    <scope>NUCLEOTIDE SEQUENCE [LARGE SCALE GENOMIC DNA]</scope>
    <source>
        <strain evidence="2">Fo47</strain>
    </source>
</reference>
<evidence type="ECO:0000313" key="2">
    <source>
        <dbReference type="EMBL" id="EWZ42028.1"/>
    </source>
</evidence>
<proteinExistence type="predicted"/>
<accession>W9KL97</accession>
<evidence type="ECO:0000256" key="1">
    <source>
        <dbReference type="SAM" id="MobiDB-lite"/>
    </source>
</evidence>
<dbReference type="AlphaFoldDB" id="W9KL97"/>
<sequence>MMSGQWRLEAHSCATELHGVDEVPRGGSTRHAAAMDVED</sequence>
<dbReference type="Proteomes" id="UP000030766">
    <property type="component" value="Unassembled WGS sequence"/>
</dbReference>
<dbReference type="HOGENOM" id="CLU_3320051_0_0_1"/>